<comment type="subcellular location">
    <subcellularLocation>
        <location evidence="1">Endomembrane system</location>
        <topology evidence="1">Multi-pass membrane protein</topology>
    </subcellularLocation>
</comment>
<dbReference type="InterPro" id="IPR036163">
    <property type="entry name" value="HMA_dom_sf"/>
</dbReference>
<dbReference type="Gene3D" id="3.40.1110.10">
    <property type="entry name" value="Calcium-transporting ATPase, cytoplasmic domain N"/>
    <property type="match status" value="1"/>
</dbReference>
<evidence type="ECO:0000256" key="11">
    <source>
        <dbReference type="SAM" id="MobiDB-lite"/>
    </source>
</evidence>
<feature type="transmembrane region" description="Helical" evidence="12">
    <location>
        <begin position="92"/>
        <end position="114"/>
    </location>
</feature>
<dbReference type="InterPro" id="IPR044492">
    <property type="entry name" value="P_typ_ATPase_HD_dom"/>
</dbReference>
<dbReference type="InterPro" id="IPR023298">
    <property type="entry name" value="ATPase_P-typ_TM_dom_sf"/>
</dbReference>
<evidence type="ECO:0000256" key="6">
    <source>
        <dbReference type="ARBA" id="ARBA00022741"/>
    </source>
</evidence>
<evidence type="ECO:0000256" key="3">
    <source>
        <dbReference type="ARBA" id="ARBA00022448"/>
    </source>
</evidence>
<comment type="similarity">
    <text evidence="2">Belongs to the cation transport ATPase (P-type) (TC 3.A.3) family. Type IB subfamily.</text>
</comment>
<feature type="transmembrane region" description="Helical" evidence="12">
    <location>
        <begin position="185"/>
        <end position="208"/>
    </location>
</feature>
<evidence type="ECO:0000256" key="9">
    <source>
        <dbReference type="ARBA" id="ARBA00022989"/>
    </source>
</evidence>
<feature type="region of interest" description="Disordered" evidence="11">
    <location>
        <begin position="288"/>
        <end position="311"/>
    </location>
</feature>
<evidence type="ECO:0000313" key="15">
    <source>
        <dbReference type="Proteomes" id="UP001595925"/>
    </source>
</evidence>
<reference evidence="14 15" key="1">
    <citation type="journal article" date="2019" name="Int. J. Syst. Evol. Microbiol.">
        <title>The Global Catalogue of Microorganisms (GCM) 10K type strain sequencing project: providing services to taxonomists for standard genome sequencing and annotation.</title>
        <authorList>
            <consortium name="The Broad Institute Genomics Platform"/>
            <consortium name="The Broad Institute Genome Sequencing Center for Infectious Disease"/>
            <person name="Wu L."/>
            <person name="Ma J."/>
        </authorList>
    </citation>
    <scope>NUCLEOTIDE SEQUENCE [LARGE SCALE GENOMIC DNA]</scope>
    <source>
        <strain evidence="14 15">CGMCC 1.15824</strain>
    </source>
</reference>
<comment type="caution">
    <text evidence="14">The sequence shown here is derived from an EMBL/GenBank/DDBJ whole genome shotgun (WGS) entry which is preliminary data.</text>
</comment>
<evidence type="ECO:0000259" key="13">
    <source>
        <dbReference type="PROSITE" id="PS50846"/>
    </source>
</evidence>
<keyword evidence="9 12" id="KW-1133">Transmembrane helix</keyword>
<feature type="transmembrane region" description="Helical" evidence="12">
    <location>
        <begin position="396"/>
        <end position="418"/>
    </location>
</feature>
<dbReference type="InterPro" id="IPR023299">
    <property type="entry name" value="ATPase_P-typ_cyto_dom_N"/>
</dbReference>
<dbReference type="FunFam" id="3.30.70.100:FF:000001">
    <property type="entry name" value="ATPase copper transporting beta"/>
    <property type="match status" value="1"/>
</dbReference>
<feature type="transmembrane region" description="Helical" evidence="12">
    <location>
        <begin position="766"/>
        <end position="786"/>
    </location>
</feature>
<dbReference type="Gene3D" id="3.30.70.100">
    <property type="match status" value="1"/>
</dbReference>
<keyword evidence="8" id="KW-1278">Translocase</keyword>
<keyword evidence="10 12" id="KW-0472">Membrane</keyword>
<dbReference type="PANTHER" id="PTHR43520:SF8">
    <property type="entry name" value="P-TYPE CU(+) TRANSPORTER"/>
    <property type="match status" value="1"/>
</dbReference>
<dbReference type="Gene3D" id="3.40.50.1000">
    <property type="entry name" value="HAD superfamily/HAD-like"/>
    <property type="match status" value="1"/>
</dbReference>
<evidence type="ECO:0000256" key="5">
    <source>
        <dbReference type="ARBA" id="ARBA00022723"/>
    </source>
</evidence>
<dbReference type="SFLD" id="SFLDS00003">
    <property type="entry name" value="Haloacid_Dehalogenase"/>
    <property type="match status" value="1"/>
</dbReference>
<keyword evidence="15" id="KW-1185">Reference proteome</keyword>
<dbReference type="NCBIfam" id="TIGR01494">
    <property type="entry name" value="ATPase_P-type"/>
    <property type="match status" value="2"/>
</dbReference>
<dbReference type="SUPFAM" id="SSF56784">
    <property type="entry name" value="HAD-like"/>
    <property type="match status" value="1"/>
</dbReference>
<evidence type="ECO:0000256" key="10">
    <source>
        <dbReference type="ARBA" id="ARBA00023136"/>
    </source>
</evidence>
<dbReference type="InterPro" id="IPR006121">
    <property type="entry name" value="HMA_dom"/>
</dbReference>
<keyword evidence="7" id="KW-0067">ATP-binding</keyword>
<feature type="region of interest" description="Disordered" evidence="11">
    <location>
        <begin position="227"/>
        <end position="259"/>
    </location>
</feature>
<dbReference type="SFLD" id="SFLDF00027">
    <property type="entry name" value="p-type_atpase"/>
    <property type="match status" value="1"/>
</dbReference>
<feature type="region of interest" description="Disordered" evidence="11">
    <location>
        <begin position="467"/>
        <end position="517"/>
    </location>
</feature>
<feature type="compositionally biased region" description="Basic and acidic residues" evidence="11">
    <location>
        <begin position="227"/>
        <end position="253"/>
    </location>
</feature>
<proteinExistence type="inferred from homology"/>
<evidence type="ECO:0000256" key="7">
    <source>
        <dbReference type="ARBA" id="ARBA00022840"/>
    </source>
</evidence>
<evidence type="ECO:0000313" key="14">
    <source>
        <dbReference type="EMBL" id="MFC4989263.1"/>
    </source>
</evidence>
<dbReference type="GO" id="GO:0046872">
    <property type="term" value="F:metal ion binding"/>
    <property type="evidence" value="ECO:0007669"/>
    <property type="project" value="UniProtKB-KW"/>
</dbReference>
<feature type="transmembrane region" description="Helical" evidence="12">
    <location>
        <begin position="159"/>
        <end position="179"/>
    </location>
</feature>
<dbReference type="SFLD" id="SFLDG00002">
    <property type="entry name" value="C1.7:_P-type_atpase_like"/>
    <property type="match status" value="1"/>
</dbReference>
<dbReference type="InterPro" id="IPR059000">
    <property type="entry name" value="ATPase_P-type_domA"/>
</dbReference>
<dbReference type="PROSITE" id="PS50846">
    <property type="entry name" value="HMA_2"/>
    <property type="match status" value="1"/>
</dbReference>
<dbReference type="Pfam" id="PF00122">
    <property type="entry name" value="E1-E2_ATPase"/>
    <property type="match status" value="1"/>
</dbReference>
<dbReference type="Proteomes" id="UP001595925">
    <property type="component" value="Unassembled WGS sequence"/>
</dbReference>
<accession>A0ABD5QHV1</accession>
<dbReference type="PANTHER" id="PTHR43520">
    <property type="entry name" value="ATP7, ISOFORM B"/>
    <property type="match status" value="1"/>
</dbReference>
<dbReference type="InterPro" id="IPR008250">
    <property type="entry name" value="ATPase_P-typ_transduc_dom_A_sf"/>
</dbReference>
<dbReference type="Pfam" id="PF00403">
    <property type="entry name" value="HMA"/>
    <property type="match status" value="1"/>
</dbReference>
<dbReference type="SUPFAM" id="SSF81653">
    <property type="entry name" value="Calcium ATPase, transduction domain A"/>
    <property type="match status" value="1"/>
</dbReference>
<evidence type="ECO:0000256" key="1">
    <source>
        <dbReference type="ARBA" id="ARBA00004127"/>
    </source>
</evidence>
<dbReference type="InterPro" id="IPR023214">
    <property type="entry name" value="HAD_sf"/>
</dbReference>
<keyword evidence="6" id="KW-0547">Nucleotide-binding</keyword>
<keyword evidence="4 12" id="KW-0812">Transmembrane</keyword>
<dbReference type="GO" id="GO:0012505">
    <property type="term" value="C:endomembrane system"/>
    <property type="evidence" value="ECO:0007669"/>
    <property type="project" value="UniProtKB-SubCell"/>
</dbReference>
<dbReference type="PROSITE" id="PS00154">
    <property type="entry name" value="ATPASE_E1_E2"/>
    <property type="match status" value="1"/>
</dbReference>
<dbReference type="Pfam" id="PF00702">
    <property type="entry name" value="Hydrolase"/>
    <property type="match status" value="1"/>
</dbReference>
<sequence>MGTTQKQFNVGGMSCSFCAESIEKAYDRTGGVEDVDVSLAHEEVLVQYNDDRISEVEVKDTLRDLGYTIRDPDKEKRYEEQQAELAEGKRRLVLAGSASVIVAALMGWMIFGVGSFESESLAMDLVTLALALGTMLAPGRYIKEKAFQSFQRGIFNQHVLLEAGAFAGLLGGFLGMFVFPRFPTVHFFAVSVFITTYHILSEYTSLVVRTRASQAVQSLLDLQPDTARRVTDGEARSASERASGERSDPRDDGGIEEVPVDDLEVGDRVRVKPGENIPVDGKVIEGESTVDRSVATGESIPEGKAEGDDVIGGSVNETGTLLVEVTATDEDAFLNQVAREIEEARAMKPGIIQLADRVLKYFVPAVLTIAALAFAFWLVAPLAWGRDPNVQRGAFAALAVLVLGYPCALGMATPLALIRGGGKAANRGILMRSGDAFQIFPDVDHIVLDKTGTITVGEPTVSEVVGLDSETKRASGELSSAELRSAESRAAKPRDDGEQSDPRDDEKSGVLATAASAESFSEHPLADAILECADERGVEYADPETFDSVTGKGVRATIDGDDVSVGKPDWLADEGVNLSEAGDDIERLQHRGLTVSGVVRDGDLIGLIGIGDEIKDDAAATVRRMTDAGITPVIITGDNERTAHAVADQVDINRVMADVLPDEKREEIGRLQDESHRVAMVGDGINDAPALTQADIGIAISAGTDIAIESADIVLMGDRLGGVMDAYEIGQESYRKTRQNLVAAFSFNGIGVTVATTGLVHPVFAMIAMVLSVSVVLANSFAGQLLSGERVNTEFTVEKGDGGGAGRGPATPD</sequence>
<dbReference type="SUPFAM" id="SSF81665">
    <property type="entry name" value="Calcium ATPase, transmembrane domain M"/>
    <property type="match status" value="1"/>
</dbReference>
<evidence type="ECO:0000256" key="8">
    <source>
        <dbReference type="ARBA" id="ARBA00022967"/>
    </source>
</evidence>
<dbReference type="RefSeq" id="WP_224829875.1">
    <property type="nucleotide sequence ID" value="NZ_JAIVEF010000030.1"/>
</dbReference>
<evidence type="ECO:0000256" key="2">
    <source>
        <dbReference type="ARBA" id="ARBA00006024"/>
    </source>
</evidence>
<evidence type="ECO:0000256" key="4">
    <source>
        <dbReference type="ARBA" id="ARBA00022692"/>
    </source>
</evidence>
<dbReference type="FunFam" id="2.70.150.10:FF:000002">
    <property type="entry name" value="Copper-transporting ATPase 1, putative"/>
    <property type="match status" value="1"/>
</dbReference>
<gene>
    <name evidence="14" type="ORF">ACFPFO_16160</name>
</gene>
<dbReference type="InterPro" id="IPR018303">
    <property type="entry name" value="ATPase_P-typ_P_site"/>
</dbReference>
<feature type="transmembrane region" description="Helical" evidence="12">
    <location>
        <begin position="120"/>
        <end position="138"/>
    </location>
</feature>
<dbReference type="Gene3D" id="2.70.150.10">
    <property type="entry name" value="Calcium-transporting ATPase, cytoplasmic transduction domain A"/>
    <property type="match status" value="1"/>
</dbReference>
<feature type="transmembrane region" description="Helical" evidence="12">
    <location>
        <begin position="741"/>
        <end position="760"/>
    </location>
</feature>
<keyword evidence="5" id="KW-0479">Metal-binding</keyword>
<dbReference type="InterPro" id="IPR036412">
    <property type="entry name" value="HAD-like_sf"/>
</dbReference>
<dbReference type="EMBL" id="JBHSJG010000044">
    <property type="protein sequence ID" value="MFC4989263.1"/>
    <property type="molecule type" value="Genomic_DNA"/>
</dbReference>
<evidence type="ECO:0000256" key="12">
    <source>
        <dbReference type="SAM" id="Phobius"/>
    </source>
</evidence>
<dbReference type="PRINTS" id="PR00119">
    <property type="entry name" value="CATATPASE"/>
</dbReference>
<protein>
    <submittedName>
        <fullName evidence="14">Heavy metal translocating P-type ATPase</fullName>
    </submittedName>
</protein>
<keyword evidence="3" id="KW-0813">Transport</keyword>
<organism evidence="14 15">
    <name type="scientific">Saliphagus infecundisoli</name>
    <dbReference type="NCBI Taxonomy" id="1849069"/>
    <lineage>
        <taxon>Archaea</taxon>
        <taxon>Methanobacteriati</taxon>
        <taxon>Methanobacteriota</taxon>
        <taxon>Stenosarchaea group</taxon>
        <taxon>Halobacteria</taxon>
        <taxon>Halobacteriales</taxon>
        <taxon>Natrialbaceae</taxon>
        <taxon>Saliphagus</taxon>
    </lineage>
</organism>
<dbReference type="AlphaFoldDB" id="A0ABD5QHV1"/>
<dbReference type="SUPFAM" id="SSF55008">
    <property type="entry name" value="HMA, heavy metal-associated domain"/>
    <property type="match status" value="1"/>
</dbReference>
<dbReference type="InterPro" id="IPR001757">
    <property type="entry name" value="P_typ_ATPase"/>
</dbReference>
<feature type="transmembrane region" description="Helical" evidence="12">
    <location>
        <begin position="361"/>
        <end position="384"/>
    </location>
</feature>
<dbReference type="GO" id="GO:0005524">
    <property type="term" value="F:ATP binding"/>
    <property type="evidence" value="ECO:0007669"/>
    <property type="project" value="UniProtKB-KW"/>
</dbReference>
<feature type="compositionally biased region" description="Basic and acidic residues" evidence="11">
    <location>
        <begin position="484"/>
        <end position="508"/>
    </location>
</feature>
<feature type="domain" description="HMA" evidence="13">
    <location>
        <begin position="4"/>
        <end position="70"/>
    </location>
</feature>
<name>A0ABD5QHV1_9EURY</name>
<dbReference type="CDD" id="cd00371">
    <property type="entry name" value="HMA"/>
    <property type="match status" value="1"/>
</dbReference>